<dbReference type="GO" id="GO:0016787">
    <property type="term" value="F:hydrolase activity"/>
    <property type="evidence" value="ECO:0007669"/>
    <property type="project" value="UniProtKB-KW"/>
</dbReference>
<dbReference type="Proteomes" id="UP000295399">
    <property type="component" value="Unassembled WGS sequence"/>
</dbReference>
<dbReference type="PIRSF" id="PIRSF029730">
    <property type="entry name" value="UCP029730"/>
    <property type="match status" value="1"/>
</dbReference>
<gene>
    <name evidence="1" type="ORF">EV659_103348</name>
</gene>
<dbReference type="Gene3D" id="3.40.630.40">
    <property type="entry name" value="Zn-dependent exopeptidases"/>
    <property type="match status" value="1"/>
</dbReference>
<dbReference type="SUPFAM" id="SSF53187">
    <property type="entry name" value="Zn-dependent exopeptidases"/>
    <property type="match status" value="1"/>
</dbReference>
<dbReference type="Pfam" id="PF05013">
    <property type="entry name" value="FGase"/>
    <property type="match status" value="1"/>
</dbReference>
<dbReference type="AlphaFoldDB" id="A0A4V2SPT6"/>
<dbReference type="RefSeq" id="WP_132707988.1">
    <property type="nucleotide sequence ID" value="NZ_JACIGF010000003.1"/>
</dbReference>
<organism evidence="1 2">
    <name type="scientific">Rhodothalassium salexigens DSM 2132</name>
    <dbReference type="NCBI Taxonomy" id="1188247"/>
    <lineage>
        <taxon>Bacteria</taxon>
        <taxon>Pseudomonadati</taxon>
        <taxon>Pseudomonadota</taxon>
        <taxon>Alphaproteobacteria</taxon>
        <taxon>Rhodothalassiales</taxon>
        <taxon>Rhodothalassiaceae</taxon>
        <taxon>Rhodothalassium</taxon>
    </lineage>
</organism>
<dbReference type="InterPro" id="IPR007709">
    <property type="entry name" value="N-FG_amidohydro"/>
</dbReference>
<name>A0A4V2SPT6_RHOSA</name>
<keyword evidence="2" id="KW-1185">Reference proteome</keyword>
<dbReference type="InParanoid" id="A0A4V2SPT6"/>
<evidence type="ECO:0000313" key="1">
    <source>
        <dbReference type="EMBL" id="TCP36456.1"/>
    </source>
</evidence>
<reference evidence="1 2" key="1">
    <citation type="submission" date="2019-03" db="EMBL/GenBank/DDBJ databases">
        <title>Genomic Encyclopedia of Type Strains, Phase IV (KMG-IV): sequencing the most valuable type-strain genomes for metagenomic binning, comparative biology and taxonomic classification.</title>
        <authorList>
            <person name="Goeker M."/>
        </authorList>
    </citation>
    <scope>NUCLEOTIDE SEQUENCE [LARGE SCALE GENOMIC DNA]</scope>
    <source>
        <strain evidence="1 2">DSM 2132</strain>
    </source>
</reference>
<accession>A0A4V2SPT6</accession>
<sequence>MPYSLTPRPPEVLNPDSGSGIVLVCDHASNAVPADLHGGDLGVPADAMTSHIAIDIGAEAVTRALAERLGATAVIATVSRLVCDLNRNPAHQNPFPAHSDGVAVPANQNLAPQAGAARLDAYFHPFHDRCATAVAAAAERHPRPLVIAVHSFTPVIAGAARPWEIAFLHDRDPRLAHAFLSTLDARYAFTLGDNEPYSGRELYYTMDRHGQALGIPQTTVEIRQDLLASDAGHGLWADLLAECIDAMPQGQAMRPQPV</sequence>
<keyword evidence="1" id="KW-0378">Hydrolase</keyword>
<comment type="caution">
    <text evidence="1">The sequence shown here is derived from an EMBL/GenBank/DDBJ whole genome shotgun (WGS) entry which is preliminary data.</text>
</comment>
<proteinExistence type="predicted"/>
<dbReference type="InterPro" id="IPR011227">
    <property type="entry name" value="UCP029730"/>
</dbReference>
<dbReference type="OrthoDB" id="9815326at2"/>
<dbReference type="EMBL" id="SLXO01000003">
    <property type="protein sequence ID" value="TCP36456.1"/>
    <property type="molecule type" value="Genomic_DNA"/>
</dbReference>
<protein>
    <submittedName>
        <fullName evidence="1">Putative N-formylglutamate amidohydrolase</fullName>
    </submittedName>
</protein>
<evidence type="ECO:0000313" key="2">
    <source>
        <dbReference type="Proteomes" id="UP000295399"/>
    </source>
</evidence>